<evidence type="ECO:0000313" key="3">
    <source>
        <dbReference type="EMBL" id="EOK09870.1"/>
    </source>
</evidence>
<organism evidence="3 4">
    <name type="scientific">Enterococcus faecalis ATCC 6055</name>
    <dbReference type="NCBI Taxonomy" id="1169311"/>
    <lineage>
        <taxon>Bacteria</taxon>
        <taxon>Bacillati</taxon>
        <taxon>Bacillota</taxon>
        <taxon>Bacilli</taxon>
        <taxon>Lactobacillales</taxon>
        <taxon>Enterococcaceae</taxon>
        <taxon>Enterococcus</taxon>
    </lineage>
</organism>
<sequence length="451" mass="49062">MGLIYSSSDSSAMMRALSSNLAVARTTTSELTAGCQQLIAAIDGHTLSGAAYNAGKGLFSELVIPTIHRMTAVVDNVQSDLAKYSAADAFIASEGFLDEDKLKLKIKIMKANQQLLHDSARAVAALAHSQPIPGIYELLQNAQRTFIKMADSMQQDIDKLHKQIQKLNEFDRQTKNLFATSLEEMQLAMQGILVLNETAVKSNGLYTLPSGVDKSYFTEIKKEASTVLETAKPKIELIKKTDSLEEISRKTIACANIGINPYTGKKISQKEANKFKYAAWAGTLTEVGNVVLGARAGKKAASRLDGLDDVGSIKKGSSYTKNILKGNKVGKNYTLDKNKNVGNVTYKKASGFEFGNVKKLEIHFSKHGSEMRQALNKKDYSVADYLRDANHVIKKGQFVPEMNGYIKLVGGEGSAKYAFVGIDRATGNITTLHLKSVKELAKKAPSLGVKP</sequence>
<dbReference type="PROSITE" id="PS51756">
    <property type="entry name" value="LXG"/>
    <property type="match status" value="1"/>
</dbReference>
<gene>
    <name evidence="3" type="ORF">WOU_02690</name>
</gene>
<dbReference type="HOGENOM" id="CLU_588934_0_0_9"/>
<accession>R3K878</accession>
<evidence type="ECO:0000259" key="2">
    <source>
        <dbReference type="PROSITE" id="PS51756"/>
    </source>
</evidence>
<evidence type="ECO:0000313" key="4">
    <source>
        <dbReference type="Proteomes" id="UP000013638"/>
    </source>
</evidence>
<protein>
    <recommendedName>
        <fullName evidence="2">LXG domain-containing protein</fullName>
    </recommendedName>
</protein>
<comment type="caution">
    <text evidence="3">The sequence shown here is derived from an EMBL/GenBank/DDBJ whole genome shotgun (WGS) entry which is preliminary data.</text>
</comment>
<name>R3K878_ENTFL</name>
<proteinExistence type="inferred from homology"/>
<dbReference type="EMBL" id="ASDZ01000034">
    <property type="protein sequence ID" value="EOK09870.1"/>
    <property type="molecule type" value="Genomic_DNA"/>
</dbReference>
<dbReference type="RefSeq" id="WP_010829092.1">
    <property type="nucleotide sequence ID" value="NZ_KB944867.1"/>
</dbReference>
<evidence type="ECO:0000256" key="1">
    <source>
        <dbReference type="ARBA" id="ARBA00034117"/>
    </source>
</evidence>
<feature type="domain" description="LXG" evidence="2">
    <location>
        <begin position="1"/>
        <end position="237"/>
    </location>
</feature>
<dbReference type="PATRIC" id="fig|1169311.3.peg.2650"/>
<dbReference type="Proteomes" id="UP000013638">
    <property type="component" value="Unassembled WGS sequence"/>
</dbReference>
<dbReference type="InterPro" id="IPR006829">
    <property type="entry name" value="LXG_dom"/>
</dbReference>
<reference evidence="3 4" key="1">
    <citation type="submission" date="2013-02" db="EMBL/GenBank/DDBJ databases">
        <title>The Genome Sequence of Enterococcus faecalis ATCC_6055.</title>
        <authorList>
            <consortium name="The Broad Institute Genome Sequencing Platform"/>
            <consortium name="The Broad Institute Genome Sequencing Center for Infectious Disease"/>
            <person name="Earl A.M."/>
            <person name="Gilmore M.S."/>
            <person name="Lebreton F."/>
            <person name="Walker B."/>
            <person name="Young S.K."/>
            <person name="Zeng Q."/>
            <person name="Gargeya S."/>
            <person name="Fitzgerald M."/>
            <person name="Haas B."/>
            <person name="Abouelleil A."/>
            <person name="Alvarado L."/>
            <person name="Arachchi H.M."/>
            <person name="Berlin A.M."/>
            <person name="Chapman S.B."/>
            <person name="Dewar J."/>
            <person name="Goldberg J."/>
            <person name="Griggs A."/>
            <person name="Gujja S."/>
            <person name="Hansen M."/>
            <person name="Howarth C."/>
            <person name="Imamovic A."/>
            <person name="Larimer J."/>
            <person name="McCowan C."/>
            <person name="Murphy C."/>
            <person name="Neiman D."/>
            <person name="Pearson M."/>
            <person name="Priest M."/>
            <person name="Roberts A."/>
            <person name="Saif S."/>
            <person name="Shea T."/>
            <person name="Sisk P."/>
            <person name="Sykes S."/>
            <person name="Wortman J."/>
            <person name="Nusbaum C."/>
            <person name="Birren B."/>
        </authorList>
    </citation>
    <scope>NUCLEOTIDE SEQUENCE [LARGE SCALE GENOMIC DNA]</scope>
    <source>
        <strain evidence="3 4">ATCC 6055</strain>
    </source>
</reference>
<dbReference type="Pfam" id="PF04740">
    <property type="entry name" value="LXG"/>
    <property type="match status" value="1"/>
</dbReference>
<dbReference type="AlphaFoldDB" id="R3K878"/>
<comment type="similarity">
    <text evidence="1">In the N-terminal section; belongs to the LXG family.</text>
</comment>